<reference evidence="9" key="1">
    <citation type="submission" date="2022-01" db="EMBL/GenBank/DDBJ databases">
        <authorList>
            <person name="Criscuolo A."/>
        </authorList>
    </citation>
    <scope>NUCLEOTIDE SEQUENCE</scope>
    <source>
        <strain evidence="9">CIP111893</strain>
    </source>
</reference>
<keyword evidence="2" id="KW-0813">Transport</keyword>
<name>A0ABN8FZ45_9BACL</name>
<evidence type="ECO:0000313" key="9">
    <source>
        <dbReference type="EMBL" id="CAH1195307.1"/>
    </source>
</evidence>
<feature type="transmembrane region" description="Helical" evidence="7">
    <location>
        <begin position="75"/>
        <end position="94"/>
    </location>
</feature>
<feature type="transmembrane region" description="Helical" evidence="7">
    <location>
        <begin position="134"/>
        <end position="156"/>
    </location>
</feature>
<feature type="transmembrane region" description="Helical" evidence="7">
    <location>
        <begin position="399"/>
        <end position="419"/>
    </location>
</feature>
<dbReference type="EMBL" id="CAKMMF010000003">
    <property type="protein sequence ID" value="CAH1195307.1"/>
    <property type="molecule type" value="Genomic_DNA"/>
</dbReference>
<dbReference type="InterPro" id="IPR020846">
    <property type="entry name" value="MFS_dom"/>
</dbReference>
<dbReference type="PANTHER" id="PTHR23531">
    <property type="entry name" value="QUINOLENE RESISTANCE PROTEIN NORA"/>
    <property type="match status" value="1"/>
</dbReference>
<evidence type="ECO:0000256" key="7">
    <source>
        <dbReference type="SAM" id="Phobius"/>
    </source>
</evidence>
<feature type="transmembrane region" description="Helical" evidence="7">
    <location>
        <begin position="162"/>
        <end position="182"/>
    </location>
</feature>
<evidence type="ECO:0000259" key="8">
    <source>
        <dbReference type="PROSITE" id="PS50850"/>
    </source>
</evidence>
<gene>
    <name evidence="9" type="primary">yhhS</name>
    <name evidence="9" type="ORF">PAECIP111893_00665</name>
</gene>
<evidence type="ECO:0000256" key="1">
    <source>
        <dbReference type="ARBA" id="ARBA00004651"/>
    </source>
</evidence>
<dbReference type="NCBIfam" id="NF047574">
    <property type="entry name" value="opine_export_Sa"/>
    <property type="match status" value="2"/>
</dbReference>
<keyword evidence="10" id="KW-1185">Reference proteome</keyword>
<dbReference type="Gene3D" id="1.20.1250.20">
    <property type="entry name" value="MFS general substrate transporter like domains"/>
    <property type="match status" value="2"/>
</dbReference>
<sequence length="525" mass="56725">MSINKAMSTPFLRLYALALLFFSANSILNVIVPLRIEALGASNGDIGFIMGAYMFTCMFFRPWAGHLVHKHGPVIVLRILLAVNGLALVLYTFTGMEGYMAARVMQGICTAFFSMALQMGIIDALPEKERSQGLSLYSLFTYMPTIIGPLIAVGIWDLGGMNGFTVAMFVIALATGLFGYSVPMQFARQQGRGNAEPEQGSAEPERENVEQGRGSAEPERENVEQGRRNAEPEQENAEQGRGNAEPEQENAEPEQENAKQGRENAEQRQENAKHGQRDAEQRQENAEHSQRDAEQRQENAEHGQGNTVQKQGNAAAAQERLGLRGALSRIAGNRPLLICSLLMLLASIVFGAVTAFIPLYARQISYGHAGVFLMIQAGIIVAARFTFSKRIPSDGKWHAWFVGAICLIGSVGALLLSLSQTMGPVVFYAAAVLIGIAQAILYPTLTTYLTFVLPGASRNVYIGLFIATADLGISMGGMAMGPIADRFSFSTMYAVSAAVGISAACIALLNRSMGGRRLQQAAVSE</sequence>
<evidence type="ECO:0000313" key="10">
    <source>
        <dbReference type="Proteomes" id="UP000838686"/>
    </source>
</evidence>
<accession>A0ABN8FZ45</accession>
<proteinExistence type="predicted"/>
<feature type="compositionally biased region" description="Acidic residues" evidence="6">
    <location>
        <begin position="246"/>
        <end position="255"/>
    </location>
</feature>
<feature type="transmembrane region" description="Helical" evidence="7">
    <location>
        <begin position="336"/>
        <end position="360"/>
    </location>
</feature>
<feature type="transmembrane region" description="Helical" evidence="7">
    <location>
        <begin position="46"/>
        <end position="63"/>
    </location>
</feature>
<organism evidence="9 10">
    <name type="scientific">Paenibacillus plantiphilus</name>
    <dbReference type="NCBI Taxonomy" id="2905650"/>
    <lineage>
        <taxon>Bacteria</taxon>
        <taxon>Bacillati</taxon>
        <taxon>Bacillota</taxon>
        <taxon>Bacilli</taxon>
        <taxon>Bacillales</taxon>
        <taxon>Paenibacillaceae</taxon>
        <taxon>Paenibacillus</taxon>
    </lineage>
</organism>
<dbReference type="InterPro" id="IPR052714">
    <property type="entry name" value="MFS_Exporter"/>
</dbReference>
<evidence type="ECO:0000256" key="2">
    <source>
        <dbReference type="ARBA" id="ARBA00022448"/>
    </source>
</evidence>
<dbReference type="Pfam" id="PF07690">
    <property type="entry name" value="MFS_1"/>
    <property type="match status" value="1"/>
</dbReference>
<comment type="caution">
    <text evidence="9">The sequence shown here is derived from an EMBL/GenBank/DDBJ whole genome shotgun (WGS) entry which is preliminary data.</text>
</comment>
<evidence type="ECO:0000256" key="4">
    <source>
        <dbReference type="ARBA" id="ARBA00022989"/>
    </source>
</evidence>
<keyword evidence="5 7" id="KW-0472">Membrane</keyword>
<evidence type="ECO:0000256" key="5">
    <source>
        <dbReference type="ARBA" id="ARBA00023136"/>
    </source>
</evidence>
<feature type="transmembrane region" description="Helical" evidence="7">
    <location>
        <begin position="100"/>
        <end position="122"/>
    </location>
</feature>
<feature type="compositionally biased region" description="Basic and acidic residues" evidence="6">
    <location>
        <begin position="203"/>
        <end position="231"/>
    </location>
</feature>
<protein>
    <submittedName>
        <fullName evidence="9">MFS-type transporter YhhS</fullName>
    </submittedName>
</protein>
<feature type="transmembrane region" description="Helical" evidence="7">
    <location>
        <begin position="366"/>
        <end position="387"/>
    </location>
</feature>
<comment type="subcellular location">
    <subcellularLocation>
        <location evidence="1">Cell membrane</location>
        <topology evidence="1">Multi-pass membrane protein</topology>
    </subcellularLocation>
</comment>
<evidence type="ECO:0000256" key="3">
    <source>
        <dbReference type="ARBA" id="ARBA00022692"/>
    </source>
</evidence>
<dbReference type="PANTHER" id="PTHR23531:SF2">
    <property type="entry name" value="PERMEASE"/>
    <property type="match status" value="1"/>
</dbReference>
<dbReference type="PROSITE" id="PS50850">
    <property type="entry name" value="MFS"/>
    <property type="match status" value="1"/>
</dbReference>
<feature type="transmembrane region" description="Helical" evidence="7">
    <location>
        <begin position="490"/>
        <end position="509"/>
    </location>
</feature>
<dbReference type="SUPFAM" id="SSF103473">
    <property type="entry name" value="MFS general substrate transporter"/>
    <property type="match status" value="1"/>
</dbReference>
<keyword evidence="4 7" id="KW-1133">Transmembrane helix</keyword>
<dbReference type="InterPro" id="IPR011701">
    <property type="entry name" value="MFS"/>
</dbReference>
<evidence type="ECO:0000256" key="6">
    <source>
        <dbReference type="SAM" id="MobiDB-lite"/>
    </source>
</evidence>
<feature type="compositionally biased region" description="Basic and acidic residues" evidence="6">
    <location>
        <begin position="256"/>
        <end position="301"/>
    </location>
</feature>
<dbReference type="Proteomes" id="UP000838686">
    <property type="component" value="Unassembled WGS sequence"/>
</dbReference>
<feature type="transmembrane region" description="Helical" evidence="7">
    <location>
        <begin position="425"/>
        <end position="453"/>
    </location>
</feature>
<feature type="transmembrane region" description="Helical" evidence="7">
    <location>
        <begin position="12"/>
        <end position="34"/>
    </location>
</feature>
<feature type="region of interest" description="Disordered" evidence="6">
    <location>
        <begin position="189"/>
        <end position="315"/>
    </location>
</feature>
<dbReference type="InterPro" id="IPR036259">
    <property type="entry name" value="MFS_trans_sf"/>
</dbReference>
<feature type="transmembrane region" description="Helical" evidence="7">
    <location>
        <begin position="460"/>
        <end position="484"/>
    </location>
</feature>
<feature type="domain" description="Major facilitator superfamily (MFS) profile" evidence="8">
    <location>
        <begin position="335"/>
        <end position="525"/>
    </location>
</feature>
<keyword evidence="3 7" id="KW-0812">Transmembrane</keyword>